<feature type="region of interest" description="Disordered" evidence="1">
    <location>
        <begin position="300"/>
        <end position="337"/>
    </location>
</feature>
<dbReference type="PROSITE" id="PS50011">
    <property type="entry name" value="PROTEIN_KINASE_DOM"/>
    <property type="match status" value="1"/>
</dbReference>
<gene>
    <name evidence="3" type="ORF">ONZ51_g461</name>
</gene>
<feature type="domain" description="Protein kinase" evidence="2">
    <location>
        <begin position="5"/>
        <end position="337"/>
    </location>
</feature>
<dbReference type="Gene3D" id="1.10.510.10">
    <property type="entry name" value="Transferase(Phosphotransferase) domain 1"/>
    <property type="match status" value="1"/>
</dbReference>
<reference evidence="3" key="1">
    <citation type="submission" date="2022-11" db="EMBL/GenBank/DDBJ databases">
        <title>Genome Sequence of Cubamyces cubensis.</title>
        <authorList>
            <person name="Buettner E."/>
        </authorList>
    </citation>
    <scope>NUCLEOTIDE SEQUENCE</scope>
    <source>
        <strain evidence="3">MPL-01</strain>
    </source>
</reference>
<dbReference type="GO" id="GO:0004672">
    <property type="term" value="F:protein kinase activity"/>
    <property type="evidence" value="ECO:0007669"/>
    <property type="project" value="InterPro"/>
</dbReference>
<evidence type="ECO:0000313" key="4">
    <source>
        <dbReference type="Proteomes" id="UP001215151"/>
    </source>
</evidence>
<accession>A0AAD7XGU1</accession>
<evidence type="ECO:0000256" key="1">
    <source>
        <dbReference type="SAM" id="MobiDB-lite"/>
    </source>
</evidence>
<dbReference type="SUPFAM" id="SSF56112">
    <property type="entry name" value="Protein kinase-like (PK-like)"/>
    <property type="match status" value="1"/>
</dbReference>
<protein>
    <recommendedName>
        <fullName evidence="2">Protein kinase domain-containing protein</fullName>
    </recommendedName>
</protein>
<dbReference type="Proteomes" id="UP001215151">
    <property type="component" value="Unassembled WGS sequence"/>
</dbReference>
<proteinExistence type="predicted"/>
<evidence type="ECO:0000259" key="2">
    <source>
        <dbReference type="PROSITE" id="PS50011"/>
    </source>
</evidence>
<dbReference type="InterPro" id="IPR011009">
    <property type="entry name" value="Kinase-like_dom_sf"/>
</dbReference>
<dbReference type="EMBL" id="JAPEVG010000005">
    <property type="protein sequence ID" value="KAJ8501699.1"/>
    <property type="molecule type" value="Genomic_DNA"/>
</dbReference>
<sequence>MFMLIPDAEEPAESSSGFAYATPERGLGPGIGSVIRIFEYQALNPLCRPARTRAGFDVVIRVLAIGQSGQDHVEILNALTRGDFAFFSANHAIPLYEFITFEDITFGIFPMVGSRVEEAYGYWAKNSVGDVVDMLLQCLEALLFIHSAKIAHRDAFKDNFLVQWHPESLLIGYPSSSRPRVYLTDFETAMKFPNGTPAAECLASGIPMGSSFPEDVSRYKRPVTPDMGAGQQYDPFKLDVWQLAMSFKNFQKYRFTQSGVTYVGQFSHILETVTGLKYVVRFSDNTTFPADPPLCHQVAEGTPISATGPGAQQKRPSAQELAFVRSPRYPPPGSFPR</sequence>
<organism evidence="3 4">
    <name type="scientific">Trametes cubensis</name>
    <dbReference type="NCBI Taxonomy" id="1111947"/>
    <lineage>
        <taxon>Eukaryota</taxon>
        <taxon>Fungi</taxon>
        <taxon>Dikarya</taxon>
        <taxon>Basidiomycota</taxon>
        <taxon>Agaricomycotina</taxon>
        <taxon>Agaricomycetes</taxon>
        <taxon>Polyporales</taxon>
        <taxon>Polyporaceae</taxon>
        <taxon>Trametes</taxon>
    </lineage>
</organism>
<comment type="caution">
    <text evidence="3">The sequence shown here is derived from an EMBL/GenBank/DDBJ whole genome shotgun (WGS) entry which is preliminary data.</text>
</comment>
<dbReference type="AlphaFoldDB" id="A0AAD7XGU1"/>
<dbReference type="InterPro" id="IPR000719">
    <property type="entry name" value="Prot_kinase_dom"/>
</dbReference>
<keyword evidence="4" id="KW-1185">Reference proteome</keyword>
<dbReference type="GO" id="GO:0005524">
    <property type="term" value="F:ATP binding"/>
    <property type="evidence" value="ECO:0007669"/>
    <property type="project" value="InterPro"/>
</dbReference>
<evidence type="ECO:0000313" key="3">
    <source>
        <dbReference type="EMBL" id="KAJ8501699.1"/>
    </source>
</evidence>
<feature type="compositionally biased region" description="Pro residues" evidence="1">
    <location>
        <begin position="328"/>
        <end position="337"/>
    </location>
</feature>
<name>A0AAD7XGU1_9APHY</name>